<proteinExistence type="inferred from homology"/>
<protein>
    <recommendedName>
        <fullName evidence="4">Cell envelope-related transcriptional attenuator domain-containing protein</fullName>
    </recommendedName>
</protein>
<feature type="domain" description="Cell envelope-related transcriptional attenuator" evidence="4">
    <location>
        <begin position="92"/>
        <end position="255"/>
    </location>
</feature>
<dbReference type="NCBIfam" id="TIGR00350">
    <property type="entry name" value="lytR_cpsA_psr"/>
    <property type="match status" value="1"/>
</dbReference>
<evidence type="ECO:0000259" key="4">
    <source>
        <dbReference type="Pfam" id="PF03816"/>
    </source>
</evidence>
<dbReference type="PANTHER" id="PTHR33392:SF6">
    <property type="entry name" value="POLYISOPRENYL-TEICHOIC ACID--PEPTIDOGLYCAN TEICHOIC ACID TRANSFERASE TAGU"/>
    <property type="match status" value="1"/>
</dbReference>
<sequence>MYQNYHETPRPRKRRIWPWVVLLLILLGGGAWFGTLVLSKANQIFTNKENIFTRLTKLILSPNKPLIGEQEGQINMLLMGVGGEGHDGAYLTDTMILAQINTKNNEAVLTSIPRDFAVNLPGLGFNKINAAYAFHADPVEAAEAALASAEQVTGFDIPYYAVIDFQGFVAAVNDVGGLDVTVDQTFTDSTFPNDYPYDTKGYLAPVTFTKGDQHLDGVRALMFARSRHSPDAEEGSDFARSERQKKILVAMKEKILALNLTDLKTINNLLSDFTENFTTNLEPFELKRLSELTKNIASDKIYSFAMEPQSNIICSALVDPKTGERVPPPPEPDPEETLDTIPGETTTTAGTDDTDETGTEAEPEIIRMYVIRPCEGKELSDVHKFLKNSAVLAKLKKEGAVVEIQNSTGKVAAETPWKKLLNVNIDARFAIFRGKVAYDQTILYDNSQGSSPNTLDYLNSNYVFTTSDVSYPDSAADFVIVIGKDTL</sequence>
<name>A0A1F5NSK1_9BACT</name>
<comment type="similarity">
    <text evidence="1">Belongs to the LytR/CpsA/Psr (LCP) family.</text>
</comment>
<organism evidence="5 6">
    <name type="scientific">Candidatus Doudnabacteria bacterium RIFCSPHIGHO2_01_FULL_45_18</name>
    <dbReference type="NCBI Taxonomy" id="1817823"/>
    <lineage>
        <taxon>Bacteria</taxon>
        <taxon>Candidatus Doudnaibacteriota</taxon>
    </lineage>
</organism>
<gene>
    <name evidence="5" type="ORF">A2660_01940</name>
</gene>
<reference evidence="5 6" key="1">
    <citation type="journal article" date="2016" name="Nat. Commun.">
        <title>Thousands of microbial genomes shed light on interconnected biogeochemical processes in an aquifer system.</title>
        <authorList>
            <person name="Anantharaman K."/>
            <person name="Brown C.T."/>
            <person name="Hug L.A."/>
            <person name="Sharon I."/>
            <person name="Castelle C.J."/>
            <person name="Probst A.J."/>
            <person name="Thomas B.C."/>
            <person name="Singh A."/>
            <person name="Wilkins M.J."/>
            <person name="Karaoz U."/>
            <person name="Brodie E.L."/>
            <person name="Williams K.H."/>
            <person name="Hubbard S.S."/>
            <person name="Banfield J.F."/>
        </authorList>
    </citation>
    <scope>NUCLEOTIDE SEQUENCE [LARGE SCALE GENOMIC DNA]</scope>
</reference>
<evidence type="ECO:0000256" key="1">
    <source>
        <dbReference type="ARBA" id="ARBA00006068"/>
    </source>
</evidence>
<evidence type="ECO:0000313" key="5">
    <source>
        <dbReference type="EMBL" id="OGE80617.1"/>
    </source>
</evidence>
<evidence type="ECO:0000256" key="2">
    <source>
        <dbReference type="SAM" id="MobiDB-lite"/>
    </source>
</evidence>
<evidence type="ECO:0000313" key="6">
    <source>
        <dbReference type="Proteomes" id="UP000176233"/>
    </source>
</evidence>
<keyword evidence="3" id="KW-1133">Transmembrane helix</keyword>
<dbReference type="Proteomes" id="UP000176233">
    <property type="component" value="Unassembled WGS sequence"/>
</dbReference>
<dbReference type="PANTHER" id="PTHR33392">
    <property type="entry name" value="POLYISOPRENYL-TEICHOIC ACID--PEPTIDOGLYCAN TEICHOIC ACID TRANSFERASE TAGU"/>
    <property type="match status" value="1"/>
</dbReference>
<keyword evidence="3" id="KW-0472">Membrane</keyword>
<dbReference type="Gene3D" id="3.40.630.190">
    <property type="entry name" value="LCP protein"/>
    <property type="match status" value="1"/>
</dbReference>
<accession>A0A1F5NSK1</accession>
<dbReference type="AlphaFoldDB" id="A0A1F5NSK1"/>
<keyword evidence="3" id="KW-0812">Transmembrane</keyword>
<feature type="region of interest" description="Disordered" evidence="2">
    <location>
        <begin position="320"/>
        <end position="358"/>
    </location>
</feature>
<evidence type="ECO:0000256" key="3">
    <source>
        <dbReference type="SAM" id="Phobius"/>
    </source>
</evidence>
<feature type="transmembrane region" description="Helical" evidence="3">
    <location>
        <begin position="16"/>
        <end position="38"/>
    </location>
</feature>
<comment type="caution">
    <text evidence="5">The sequence shown here is derived from an EMBL/GenBank/DDBJ whole genome shotgun (WGS) entry which is preliminary data.</text>
</comment>
<dbReference type="Pfam" id="PF03816">
    <property type="entry name" value="LytR_cpsA_psr"/>
    <property type="match status" value="1"/>
</dbReference>
<dbReference type="EMBL" id="MFEJ01000004">
    <property type="protein sequence ID" value="OGE80617.1"/>
    <property type="molecule type" value="Genomic_DNA"/>
</dbReference>
<feature type="compositionally biased region" description="Low complexity" evidence="2">
    <location>
        <begin position="342"/>
        <end position="351"/>
    </location>
</feature>
<dbReference type="InterPro" id="IPR050922">
    <property type="entry name" value="LytR/CpsA/Psr_CW_biosynth"/>
</dbReference>
<dbReference type="InterPro" id="IPR004474">
    <property type="entry name" value="LytR_CpsA_psr"/>
</dbReference>